<keyword evidence="2" id="KW-1185">Reference proteome</keyword>
<evidence type="ECO:0000313" key="2">
    <source>
        <dbReference type="Proteomes" id="UP000217343"/>
    </source>
</evidence>
<dbReference type="AlphaFoldDB" id="A0A250JP43"/>
<evidence type="ECO:0000313" key="1">
    <source>
        <dbReference type="EMBL" id="ATB45639.1"/>
    </source>
</evidence>
<organism evidence="1 2">
    <name type="scientific">Corallococcus macrosporus DSM 14697</name>
    <dbReference type="NCBI Taxonomy" id="1189310"/>
    <lineage>
        <taxon>Bacteria</taxon>
        <taxon>Pseudomonadati</taxon>
        <taxon>Myxococcota</taxon>
        <taxon>Myxococcia</taxon>
        <taxon>Myxococcales</taxon>
        <taxon>Cystobacterineae</taxon>
        <taxon>Myxococcaceae</taxon>
        <taxon>Corallococcus</taxon>
    </lineage>
</organism>
<proteinExistence type="predicted"/>
<name>A0A250JP43_9BACT</name>
<reference evidence="1 2" key="1">
    <citation type="submission" date="2017-06" db="EMBL/GenBank/DDBJ databases">
        <title>Sequencing and comparative analysis of myxobacterial genomes.</title>
        <authorList>
            <person name="Rupp O."/>
            <person name="Goesmann A."/>
            <person name="Sogaard-Andersen L."/>
        </authorList>
    </citation>
    <scope>NUCLEOTIDE SEQUENCE [LARGE SCALE GENOMIC DNA]</scope>
    <source>
        <strain evidence="1 2">DSM 14697</strain>
    </source>
</reference>
<dbReference type="EMBL" id="CP022203">
    <property type="protein sequence ID" value="ATB45639.1"/>
    <property type="molecule type" value="Genomic_DNA"/>
</dbReference>
<gene>
    <name evidence="1" type="ORF">MYMAC_001224</name>
</gene>
<dbReference type="OrthoDB" id="5524258at2"/>
<accession>A0A250JP43</accession>
<sequence>MSDVAARFDRLAQEWEAHCAAHREASNPFVFLNHPSFESLVALGRPAVPFVIERYREGSLFWGAVLRRITGIDTYGDGVVGKLDATRRGWLDWWTQHEAEFTRGEA</sequence>
<protein>
    <submittedName>
        <fullName evidence="1">Uncharacterized protein</fullName>
    </submittedName>
</protein>
<dbReference type="RefSeq" id="WP_013935629.1">
    <property type="nucleotide sequence ID" value="NZ_CP022203.1"/>
</dbReference>
<dbReference type="Proteomes" id="UP000217343">
    <property type="component" value="Chromosome"/>
</dbReference>
<dbReference type="KEGG" id="mmas:MYMAC_001224"/>